<keyword evidence="1" id="KW-0472">Membrane</keyword>
<evidence type="ECO:0000313" key="3">
    <source>
        <dbReference type="Proteomes" id="UP001596270"/>
    </source>
</evidence>
<comment type="caution">
    <text evidence="2">The sequence shown here is derived from an EMBL/GenBank/DDBJ whole genome shotgun (WGS) entry which is preliminary data.</text>
</comment>
<sequence>MKTSYILGAILACSVIGTFVGARTAKTVLLVLSGALSLYGLFRLLG</sequence>
<accession>A0ABW1U3Q7</accession>
<keyword evidence="1" id="KW-1133">Transmembrane helix</keyword>
<protein>
    <submittedName>
        <fullName evidence="2">Uncharacterized protein</fullName>
    </submittedName>
</protein>
<dbReference type="EMBL" id="JBHSRS010000084">
    <property type="protein sequence ID" value="MFC6284484.1"/>
    <property type="molecule type" value="Genomic_DNA"/>
</dbReference>
<feature type="transmembrane region" description="Helical" evidence="1">
    <location>
        <begin position="5"/>
        <end position="22"/>
    </location>
</feature>
<dbReference type="Proteomes" id="UP001596270">
    <property type="component" value="Unassembled WGS sequence"/>
</dbReference>
<proteinExistence type="predicted"/>
<gene>
    <name evidence="2" type="ORF">ACFQND_24940</name>
</gene>
<evidence type="ECO:0000256" key="1">
    <source>
        <dbReference type="SAM" id="Phobius"/>
    </source>
</evidence>
<evidence type="ECO:0000313" key="2">
    <source>
        <dbReference type="EMBL" id="MFC6284484.1"/>
    </source>
</evidence>
<name>A0ABW1U3Q7_9BURK</name>
<organism evidence="2 3">
    <name type="scientific">Polaromonas aquatica</name>
    <dbReference type="NCBI Taxonomy" id="332657"/>
    <lineage>
        <taxon>Bacteria</taxon>
        <taxon>Pseudomonadati</taxon>
        <taxon>Pseudomonadota</taxon>
        <taxon>Betaproteobacteria</taxon>
        <taxon>Burkholderiales</taxon>
        <taxon>Comamonadaceae</taxon>
        <taxon>Polaromonas</taxon>
    </lineage>
</organism>
<dbReference type="RefSeq" id="WP_371438741.1">
    <property type="nucleotide sequence ID" value="NZ_JBHSRS010000084.1"/>
</dbReference>
<feature type="transmembrane region" description="Helical" evidence="1">
    <location>
        <begin position="28"/>
        <end position="45"/>
    </location>
</feature>
<reference evidence="3" key="1">
    <citation type="journal article" date="2019" name="Int. J. Syst. Evol. Microbiol.">
        <title>The Global Catalogue of Microorganisms (GCM) 10K type strain sequencing project: providing services to taxonomists for standard genome sequencing and annotation.</title>
        <authorList>
            <consortium name="The Broad Institute Genomics Platform"/>
            <consortium name="The Broad Institute Genome Sequencing Center for Infectious Disease"/>
            <person name="Wu L."/>
            <person name="Ma J."/>
        </authorList>
    </citation>
    <scope>NUCLEOTIDE SEQUENCE [LARGE SCALE GENOMIC DNA]</scope>
    <source>
        <strain evidence="3">CCUG 39402</strain>
    </source>
</reference>
<keyword evidence="1" id="KW-0812">Transmembrane</keyword>
<keyword evidence="3" id="KW-1185">Reference proteome</keyword>